<feature type="non-terminal residue" evidence="2">
    <location>
        <position position="1"/>
    </location>
</feature>
<accession>Q0WTI2</accession>
<dbReference type="EMBL" id="AK227573">
    <property type="protein sequence ID" value="BAE99566.1"/>
    <property type="molecule type" value="mRNA"/>
</dbReference>
<evidence type="ECO:0000313" key="2">
    <source>
        <dbReference type="EMBL" id="BAE99566.1"/>
    </source>
</evidence>
<feature type="transmembrane region" description="Helical" evidence="1">
    <location>
        <begin position="28"/>
        <end position="45"/>
    </location>
</feature>
<organism evidence="2">
    <name type="scientific">Arabidopsis thaliana</name>
    <name type="common">Mouse-ear cress</name>
    <dbReference type="NCBI Taxonomy" id="3702"/>
    <lineage>
        <taxon>Eukaryota</taxon>
        <taxon>Viridiplantae</taxon>
        <taxon>Streptophyta</taxon>
        <taxon>Embryophyta</taxon>
        <taxon>Tracheophyta</taxon>
        <taxon>Spermatophyta</taxon>
        <taxon>Magnoliopsida</taxon>
        <taxon>eudicotyledons</taxon>
        <taxon>Gunneridae</taxon>
        <taxon>Pentapetalae</taxon>
        <taxon>rosids</taxon>
        <taxon>malvids</taxon>
        <taxon>Brassicales</taxon>
        <taxon>Brassicaceae</taxon>
        <taxon>Camelineae</taxon>
        <taxon>Arabidopsis</taxon>
    </lineage>
</organism>
<dbReference type="AlphaFoldDB" id="Q0WTI2"/>
<keyword evidence="1" id="KW-1133">Transmembrane helix</keyword>
<protein>
    <submittedName>
        <fullName evidence="2">Uncharacterized protein</fullName>
    </submittedName>
</protein>
<evidence type="ECO:0000256" key="1">
    <source>
        <dbReference type="SAM" id="Phobius"/>
    </source>
</evidence>
<sequence length="73" mass="8771">NLRESTKAKDQFLSLLSLRLFRERKHDLCFSIQFVYWFCLWYGPALSTARFGFVSAICCRFLFFLLNKLCDLY</sequence>
<keyword evidence="1" id="KW-0472">Membrane</keyword>
<keyword evidence="1" id="KW-0812">Transmembrane</keyword>
<proteinExistence type="evidence at transcript level"/>
<reference evidence="2" key="1">
    <citation type="submission" date="2006-07" db="EMBL/GenBank/DDBJ databases">
        <title>Large-scale analysis of RIKEN Arabidopsis full-length (RAFL) cDNAs.</title>
        <authorList>
            <person name="Totoki Y."/>
            <person name="Seki M."/>
            <person name="Ishida J."/>
            <person name="Nakajima M."/>
            <person name="Enju A."/>
            <person name="Morosawa T."/>
            <person name="Kamiya A."/>
            <person name="Narusaka M."/>
            <person name="Shin-i T."/>
            <person name="Nakagawa M."/>
            <person name="Sakamoto N."/>
            <person name="Oishi K."/>
            <person name="Kohara Y."/>
            <person name="Kobayashi M."/>
            <person name="Toyoda A."/>
            <person name="Sakaki Y."/>
            <person name="Sakurai T."/>
            <person name="Iida K."/>
            <person name="Akiyama K."/>
            <person name="Satou M."/>
            <person name="Toyoda T."/>
            <person name="Konagaya A."/>
            <person name="Carninci P."/>
            <person name="Kawai J."/>
            <person name="Hayashizaki Y."/>
            <person name="Shinozaki K."/>
        </authorList>
    </citation>
    <scope>NUCLEOTIDE SEQUENCE</scope>
</reference>
<name>Q0WTI2_ARATH</name>